<comment type="caution">
    <text evidence="1">The sequence shown here is derived from an EMBL/GenBank/DDBJ whole genome shotgun (WGS) entry which is preliminary data.</text>
</comment>
<reference evidence="1 2" key="1">
    <citation type="submission" date="2023-08" db="EMBL/GenBank/DDBJ databases">
        <title>The draft genome sequence of Paracraurococcus sp. LOR1-02.</title>
        <authorList>
            <person name="Kingkaew E."/>
            <person name="Tanasupawat S."/>
        </authorList>
    </citation>
    <scope>NUCLEOTIDE SEQUENCE [LARGE SCALE GENOMIC DNA]</scope>
    <source>
        <strain evidence="1 2">LOR1-02</strain>
    </source>
</reference>
<gene>
    <name evidence="1" type="ORF">Q7A36_32205</name>
</gene>
<dbReference type="Proteomes" id="UP001243009">
    <property type="component" value="Unassembled WGS sequence"/>
</dbReference>
<evidence type="ECO:0000313" key="2">
    <source>
        <dbReference type="Proteomes" id="UP001243009"/>
    </source>
</evidence>
<sequence>MTALREARLELDARLGTADPALAALLRGDVPHPLPAHPLFRHPAAMLLLTGESLDHATGGSHLVAEPDGGLRLIASASLPADDSFLETALDWLSRQVEAAPGDLLGFIVPPGSGRHDMRLLAWHDGRLHPLPAIPSPGFAPAGPGCSLAGFLAATGLPPAEAPEEDLLPAVRRVAGALAARRALPVAQARLDGPLLHGQASFLLWLREVAAARLGFTTFVPALLVA</sequence>
<dbReference type="EMBL" id="JAUTWS010000067">
    <property type="protein sequence ID" value="MDO9713036.1"/>
    <property type="molecule type" value="Genomic_DNA"/>
</dbReference>
<proteinExistence type="predicted"/>
<accession>A0ABT9EA00</accession>
<organism evidence="1 2">
    <name type="scientific">Paracraurococcus lichenis</name>
    <dbReference type="NCBI Taxonomy" id="3064888"/>
    <lineage>
        <taxon>Bacteria</taxon>
        <taxon>Pseudomonadati</taxon>
        <taxon>Pseudomonadota</taxon>
        <taxon>Alphaproteobacteria</taxon>
        <taxon>Acetobacterales</taxon>
        <taxon>Roseomonadaceae</taxon>
        <taxon>Paracraurococcus</taxon>
    </lineage>
</organism>
<name>A0ABT9EA00_9PROT</name>
<protein>
    <submittedName>
        <fullName evidence="1">Uncharacterized protein</fullName>
    </submittedName>
</protein>
<dbReference type="RefSeq" id="WP_305107897.1">
    <property type="nucleotide sequence ID" value="NZ_JAUTWS010000067.1"/>
</dbReference>
<keyword evidence="2" id="KW-1185">Reference proteome</keyword>
<evidence type="ECO:0000313" key="1">
    <source>
        <dbReference type="EMBL" id="MDO9713036.1"/>
    </source>
</evidence>